<protein>
    <submittedName>
        <fullName evidence="1">Uncharacterized protein</fullName>
    </submittedName>
</protein>
<accession>A0AAV9BWC3</accession>
<comment type="caution">
    <text evidence="1">The sequence shown here is derived from an EMBL/GenBank/DDBJ whole genome shotgun (WGS) entry which is preliminary data.</text>
</comment>
<gene>
    <name evidence="1" type="ORF">QJS04_geneDACA014918</name>
</gene>
<organism evidence="1 2">
    <name type="scientific">Acorus gramineus</name>
    <name type="common">Dwarf sweet flag</name>
    <dbReference type="NCBI Taxonomy" id="55184"/>
    <lineage>
        <taxon>Eukaryota</taxon>
        <taxon>Viridiplantae</taxon>
        <taxon>Streptophyta</taxon>
        <taxon>Embryophyta</taxon>
        <taxon>Tracheophyta</taxon>
        <taxon>Spermatophyta</taxon>
        <taxon>Magnoliopsida</taxon>
        <taxon>Liliopsida</taxon>
        <taxon>Acoraceae</taxon>
        <taxon>Acorus</taxon>
    </lineage>
</organism>
<dbReference type="EMBL" id="JAUJYN010000001">
    <property type="protein sequence ID" value="KAK1280826.1"/>
    <property type="molecule type" value="Genomic_DNA"/>
</dbReference>
<reference evidence="1" key="1">
    <citation type="journal article" date="2023" name="Nat. Commun.">
        <title>Diploid and tetraploid genomes of Acorus and the evolution of monocots.</title>
        <authorList>
            <person name="Ma L."/>
            <person name="Liu K.W."/>
            <person name="Li Z."/>
            <person name="Hsiao Y.Y."/>
            <person name="Qi Y."/>
            <person name="Fu T."/>
            <person name="Tang G.D."/>
            <person name="Zhang D."/>
            <person name="Sun W.H."/>
            <person name="Liu D.K."/>
            <person name="Li Y."/>
            <person name="Chen G.Z."/>
            <person name="Liu X.D."/>
            <person name="Liao X.Y."/>
            <person name="Jiang Y.T."/>
            <person name="Yu X."/>
            <person name="Hao Y."/>
            <person name="Huang J."/>
            <person name="Zhao X.W."/>
            <person name="Ke S."/>
            <person name="Chen Y.Y."/>
            <person name="Wu W.L."/>
            <person name="Hsu J.L."/>
            <person name="Lin Y.F."/>
            <person name="Huang M.D."/>
            <person name="Li C.Y."/>
            <person name="Huang L."/>
            <person name="Wang Z.W."/>
            <person name="Zhao X."/>
            <person name="Zhong W.Y."/>
            <person name="Peng D.H."/>
            <person name="Ahmad S."/>
            <person name="Lan S."/>
            <person name="Zhang J.S."/>
            <person name="Tsai W.C."/>
            <person name="Van de Peer Y."/>
            <person name="Liu Z.J."/>
        </authorList>
    </citation>
    <scope>NUCLEOTIDE SEQUENCE</scope>
    <source>
        <strain evidence="1">SCP</strain>
    </source>
</reference>
<sequence>MPTDGVRRKVAFIHAPLKSFNKGHVESEVISYPTTEIFMMKVGRSEVKIGLSSRSNQVEVETKTDDDVLTAHRHS</sequence>
<dbReference type="Proteomes" id="UP001179952">
    <property type="component" value="Unassembled WGS sequence"/>
</dbReference>
<proteinExistence type="predicted"/>
<evidence type="ECO:0000313" key="2">
    <source>
        <dbReference type="Proteomes" id="UP001179952"/>
    </source>
</evidence>
<keyword evidence="2" id="KW-1185">Reference proteome</keyword>
<dbReference type="AlphaFoldDB" id="A0AAV9BWC3"/>
<evidence type="ECO:0000313" key="1">
    <source>
        <dbReference type="EMBL" id="KAK1280826.1"/>
    </source>
</evidence>
<reference evidence="1" key="2">
    <citation type="submission" date="2023-06" db="EMBL/GenBank/DDBJ databases">
        <authorList>
            <person name="Ma L."/>
            <person name="Liu K.-W."/>
            <person name="Li Z."/>
            <person name="Hsiao Y.-Y."/>
            <person name="Qi Y."/>
            <person name="Fu T."/>
            <person name="Tang G."/>
            <person name="Zhang D."/>
            <person name="Sun W.-H."/>
            <person name="Liu D.-K."/>
            <person name="Li Y."/>
            <person name="Chen G.-Z."/>
            <person name="Liu X.-D."/>
            <person name="Liao X.-Y."/>
            <person name="Jiang Y.-T."/>
            <person name="Yu X."/>
            <person name="Hao Y."/>
            <person name="Huang J."/>
            <person name="Zhao X.-W."/>
            <person name="Ke S."/>
            <person name="Chen Y.-Y."/>
            <person name="Wu W.-L."/>
            <person name="Hsu J.-L."/>
            <person name="Lin Y.-F."/>
            <person name="Huang M.-D."/>
            <person name="Li C.-Y."/>
            <person name="Huang L."/>
            <person name="Wang Z.-W."/>
            <person name="Zhao X."/>
            <person name="Zhong W.-Y."/>
            <person name="Peng D.-H."/>
            <person name="Ahmad S."/>
            <person name="Lan S."/>
            <person name="Zhang J.-S."/>
            <person name="Tsai W.-C."/>
            <person name="Van De Peer Y."/>
            <person name="Liu Z.-J."/>
        </authorList>
    </citation>
    <scope>NUCLEOTIDE SEQUENCE</scope>
    <source>
        <strain evidence="1">SCP</strain>
        <tissue evidence="1">Leaves</tissue>
    </source>
</reference>
<name>A0AAV9BWC3_ACOGR</name>